<name>A0ABV6YFC5_9HYPH</name>
<dbReference type="SUPFAM" id="SSF53474">
    <property type="entry name" value="alpha/beta-Hydrolases"/>
    <property type="match status" value="1"/>
</dbReference>
<dbReference type="Proteomes" id="UP001593940">
    <property type="component" value="Unassembled WGS sequence"/>
</dbReference>
<dbReference type="Gene3D" id="3.40.50.1820">
    <property type="entry name" value="alpha/beta hydrolase"/>
    <property type="match status" value="1"/>
</dbReference>
<reference evidence="2 3" key="1">
    <citation type="submission" date="2024-09" db="EMBL/GenBank/DDBJ databases">
        <title>Nodulacao em especies de Leguminosae Basais da Amazonia e Caracterizacao dos Rizobios e Bacterias Associadas aos Nodulos.</title>
        <authorList>
            <person name="Jambeiro I.C.A."/>
            <person name="Lopes I.S."/>
            <person name="Aguiar E.R.G.R."/>
            <person name="Santos A.F.J."/>
            <person name="Dos Santos J.M.F."/>
            <person name="Gross E."/>
        </authorList>
    </citation>
    <scope>NUCLEOTIDE SEQUENCE [LARGE SCALE GENOMIC DNA]</scope>
    <source>
        <strain evidence="2 3">BRUESC1165</strain>
    </source>
</reference>
<keyword evidence="3" id="KW-1185">Reference proteome</keyword>
<organism evidence="2 3">
    <name type="scientific">Microvirga arabica</name>
    <dbReference type="NCBI Taxonomy" id="1128671"/>
    <lineage>
        <taxon>Bacteria</taxon>
        <taxon>Pseudomonadati</taxon>
        <taxon>Pseudomonadota</taxon>
        <taxon>Alphaproteobacteria</taxon>
        <taxon>Hyphomicrobiales</taxon>
        <taxon>Methylobacteriaceae</taxon>
        <taxon>Microvirga</taxon>
    </lineage>
</organism>
<protein>
    <submittedName>
        <fullName evidence="2">Alpha/beta hydrolase</fullName>
    </submittedName>
</protein>
<dbReference type="PANTHER" id="PTHR12277">
    <property type="entry name" value="ALPHA/BETA HYDROLASE DOMAIN-CONTAINING PROTEIN"/>
    <property type="match status" value="1"/>
</dbReference>
<accession>A0ABV6YFC5</accession>
<dbReference type="RefSeq" id="WP_203271980.1">
    <property type="nucleotide sequence ID" value="NZ_JAFBID010000018.1"/>
</dbReference>
<proteinExistence type="predicted"/>
<evidence type="ECO:0000259" key="1">
    <source>
        <dbReference type="Pfam" id="PF12146"/>
    </source>
</evidence>
<keyword evidence="2" id="KW-0378">Hydrolase</keyword>
<dbReference type="Pfam" id="PF12146">
    <property type="entry name" value="Hydrolase_4"/>
    <property type="match status" value="1"/>
</dbReference>
<dbReference type="InterPro" id="IPR029058">
    <property type="entry name" value="AB_hydrolase_fold"/>
</dbReference>
<evidence type="ECO:0000313" key="2">
    <source>
        <dbReference type="EMBL" id="MFC1459941.1"/>
    </source>
</evidence>
<dbReference type="InterPro" id="IPR022742">
    <property type="entry name" value="Hydrolase_4"/>
</dbReference>
<feature type="domain" description="Serine aminopeptidase S33" evidence="1">
    <location>
        <begin position="96"/>
        <end position="175"/>
    </location>
</feature>
<sequence>MWLLTLVLGIALLYAGFILVTALFQTRMLFPAQMAAANRPPLPSSAERLELTTPDGDRLIGVRLGKASGEKPLVLGFGGNAWNADAVALTLHGLFPDHEVMAFHYRGYPPSSGEPSAKALLADALTIFDHLQQERPRKVVAVGFSIGSGVAANLAHHRELAGLILVTPFDSLKALAREHFSWAPTGLLLRHHMPTIDLVKDRPTPTALIAAGRDTIVPPRRTVPLRSAIPNLVLDRTIMDAGHNELYQHPAFVAAMREAVAAFDATAPR</sequence>
<dbReference type="GO" id="GO:0016787">
    <property type="term" value="F:hydrolase activity"/>
    <property type="evidence" value="ECO:0007669"/>
    <property type="project" value="UniProtKB-KW"/>
</dbReference>
<gene>
    <name evidence="2" type="ORF">ACETIH_25205</name>
</gene>
<evidence type="ECO:0000313" key="3">
    <source>
        <dbReference type="Proteomes" id="UP001593940"/>
    </source>
</evidence>
<dbReference type="EMBL" id="JBHOMY010000120">
    <property type="protein sequence ID" value="MFC1459941.1"/>
    <property type="molecule type" value="Genomic_DNA"/>
</dbReference>
<comment type="caution">
    <text evidence="2">The sequence shown here is derived from an EMBL/GenBank/DDBJ whole genome shotgun (WGS) entry which is preliminary data.</text>
</comment>